<feature type="region of interest" description="Disordered" evidence="1">
    <location>
        <begin position="56"/>
        <end position="77"/>
    </location>
</feature>
<protein>
    <submittedName>
        <fullName evidence="2">Uncharacterized protein</fullName>
    </submittedName>
</protein>
<accession>A0A0E0AW03</accession>
<evidence type="ECO:0000256" key="1">
    <source>
        <dbReference type="SAM" id="MobiDB-lite"/>
    </source>
</evidence>
<proteinExistence type="predicted"/>
<dbReference type="Gramene" id="OGLUM08G17170.4">
    <property type="protein sequence ID" value="OGLUM08G17170.4"/>
    <property type="gene ID" value="OGLUM08G17170"/>
</dbReference>
<organism evidence="2">
    <name type="scientific">Oryza glumipatula</name>
    <dbReference type="NCBI Taxonomy" id="40148"/>
    <lineage>
        <taxon>Eukaryota</taxon>
        <taxon>Viridiplantae</taxon>
        <taxon>Streptophyta</taxon>
        <taxon>Embryophyta</taxon>
        <taxon>Tracheophyta</taxon>
        <taxon>Spermatophyta</taxon>
        <taxon>Magnoliopsida</taxon>
        <taxon>Liliopsida</taxon>
        <taxon>Poales</taxon>
        <taxon>Poaceae</taxon>
        <taxon>BOP clade</taxon>
        <taxon>Oryzoideae</taxon>
        <taxon>Oryzeae</taxon>
        <taxon>Oryzinae</taxon>
        <taxon>Oryza</taxon>
    </lineage>
</organism>
<sequence length="77" mass="8204">MDGLQVLQRKPYHYLRLLPELNSSAQSKPPLGDRAIGAQLRQLAAARAAGRRQVEAAGAMRHCGSSRAGKPGGGDRL</sequence>
<evidence type="ECO:0000313" key="3">
    <source>
        <dbReference type="Proteomes" id="UP000026961"/>
    </source>
</evidence>
<name>A0A0E0AW03_9ORYZ</name>
<keyword evidence="3" id="KW-1185">Reference proteome</keyword>
<evidence type="ECO:0000313" key="2">
    <source>
        <dbReference type="EnsemblPlants" id="OGLUM08G17170.4"/>
    </source>
</evidence>
<reference evidence="2" key="2">
    <citation type="submission" date="2018-05" db="EMBL/GenBank/DDBJ databases">
        <title>OgluRS3 (Oryza glumaepatula Reference Sequence Version 3).</title>
        <authorList>
            <person name="Zhang J."/>
            <person name="Kudrna D."/>
            <person name="Lee S."/>
            <person name="Talag J."/>
            <person name="Welchert J."/>
            <person name="Wing R.A."/>
        </authorList>
    </citation>
    <scope>NUCLEOTIDE SEQUENCE [LARGE SCALE GENOMIC DNA]</scope>
</reference>
<dbReference type="AlphaFoldDB" id="A0A0E0AW03"/>
<dbReference type="EnsemblPlants" id="OGLUM08G17170.4">
    <property type="protein sequence ID" value="OGLUM08G17170.4"/>
    <property type="gene ID" value="OGLUM08G17170"/>
</dbReference>
<reference evidence="2" key="1">
    <citation type="submission" date="2015-04" db="UniProtKB">
        <authorList>
            <consortium name="EnsemblPlants"/>
        </authorList>
    </citation>
    <scope>IDENTIFICATION</scope>
</reference>
<dbReference type="Proteomes" id="UP000026961">
    <property type="component" value="Chromosome 8"/>
</dbReference>
<dbReference type="HOGENOM" id="CLU_2642137_0_0_1"/>